<dbReference type="AlphaFoldDB" id="A0AAW2J029"/>
<dbReference type="EMBL" id="JACGWJ010000823">
    <property type="protein sequence ID" value="KAL0288014.1"/>
    <property type="molecule type" value="Genomic_DNA"/>
</dbReference>
<dbReference type="PANTHER" id="PTHR33240">
    <property type="entry name" value="OS08G0508500 PROTEIN"/>
    <property type="match status" value="1"/>
</dbReference>
<reference evidence="2" key="2">
    <citation type="journal article" date="2024" name="Plant">
        <title>Genomic evolution and insights into agronomic trait innovations of Sesamum species.</title>
        <authorList>
            <person name="Miao H."/>
            <person name="Wang L."/>
            <person name="Qu L."/>
            <person name="Liu H."/>
            <person name="Sun Y."/>
            <person name="Le M."/>
            <person name="Wang Q."/>
            <person name="Wei S."/>
            <person name="Zheng Y."/>
            <person name="Lin W."/>
            <person name="Duan Y."/>
            <person name="Cao H."/>
            <person name="Xiong S."/>
            <person name="Wang X."/>
            <person name="Wei L."/>
            <person name="Li C."/>
            <person name="Ma Q."/>
            <person name="Ju M."/>
            <person name="Zhao R."/>
            <person name="Li G."/>
            <person name="Mu C."/>
            <person name="Tian Q."/>
            <person name="Mei H."/>
            <person name="Zhang T."/>
            <person name="Gao T."/>
            <person name="Zhang H."/>
        </authorList>
    </citation>
    <scope>NUCLEOTIDE SEQUENCE</scope>
    <source>
        <strain evidence="2">G02</strain>
    </source>
</reference>
<accession>A0AAW2J029</accession>
<proteinExistence type="predicted"/>
<gene>
    <name evidence="2" type="ORF">Sradi_7111600</name>
</gene>
<evidence type="ECO:0000256" key="1">
    <source>
        <dbReference type="SAM" id="MobiDB-lite"/>
    </source>
</evidence>
<feature type="region of interest" description="Disordered" evidence="1">
    <location>
        <begin position="176"/>
        <end position="199"/>
    </location>
</feature>
<comment type="caution">
    <text evidence="2">The sequence shown here is derived from an EMBL/GenBank/DDBJ whole genome shotgun (WGS) entry which is preliminary data.</text>
</comment>
<dbReference type="CDD" id="cd00303">
    <property type="entry name" value="retropepsin_like"/>
    <property type="match status" value="1"/>
</dbReference>
<dbReference type="Gene3D" id="2.40.70.10">
    <property type="entry name" value="Acid Proteases"/>
    <property type="match status" value="1"/>
</dbReference>
<protein>
    <submittedName>
        <fullName evidence="2">Uncharacterized protein</fullName>
    </submittedName>
</protein>
<sequence>MEIDNKEPAGGPMIHFGPPDAQGVHLLHNDALVIFAIVANLYCSIYLCDSGSFANVLFYKVYQQIELGDIPLELVDTSLYGFLGEVVHPWDIYCSPLEPTRRTRVVHFLVVDMSPAYNLILGQPALNTFQAIDSIYHMKLKFLVGDKVGEVKGDQYTTRKWYVEVIKSSNNRMEVDLPSKKSSRSATQQEDQRGVVPARVQPTEELLSIQLVSGEPDKITKIGSQLSPTLA</sequence>
<dbReference type="PANTHER" id="PTHR33240:SF16">
    <property type="match status" value="1"/>
</dbReference>
<name>A0AAW2J029_SESRA</name>
<reference evidence="2" key="1">
    <citation type="submission" date="2020-06" db="EMBL/GenBank/DDBJ databases">
        <authorList>
            <person name="Li T."/>
            <person name="Hu X."/>
            <person name="Zhang T."/>
            <person name="Song X."/>
            <person name="Zhang H."/>
            <person name="Dai N."/>
            <person name="Sheng W."/>
            <person name="Hou X."/>
            <person name="Wei L."/>
        </authorList>
    </citation>
    <scope>NUCLEOTIDE SEQUENCE</scope>
    <source>
        <strain evidence="2">G02</strain>
        <tissue evidence="2">Leaf</tissue>
    </source>
</reference>
<organism evidence="2">
    <name type="scientific">Sesamum radiatum</name>
    <name type="common">Black benniseed</name>
    <dbReference type="NCBI Taxonomy" id="300843"/>
    <lineage>
        <taxon>Eukaryota</taxon>
        <taxon>Viridiplantae</taxon>
        <taxon>Streptophyta</taxon>
        <taxon>Embryophyta</taxon>
        <taxon>Tracheophyta</taxon>
        <taxon>Spermatophyta</taxon>
        <taxon>Magnoliopsida</taxon>
        <taxon>eudicotyledons</taxon>
        <taxon>Gunneridae</taxon>
        <taxon>Pentapetalae</taxon>
        <taxon>asterids</taxon>
        <taxon>lamiids</taxon>
        <taxon>Lamiales</taxon>
        <taxon>Pedaliaceae</taxon>
        <taxon>Sesamum</taxon>
    </lineage>
</organism>
<evidence type="ECO:0000313" key="2">
    <source>
        <dbReference type="EMBL" id="KAL0288014.1"/>
    </source>
</evidence>
<dbReference type="InterPro" id="IPR021109">
    <property type="entry name" value="Peptidase_aspartic_dom_sf"/>
</dbReference>